<comment type="caution">
    <text evidence="1">The sequence shown here is derived from an EMBL/GenBank/DDBJ whole genome shotgun (WGS) entry which is preliminary data.</text>
</comment>
<dbReference type="EMBL" id="JXTC01000041">
    <property type="protein sequence ID" value="PON95973.1"/>
    <property type="molecule type" value="Genomic_DNA"/>
</dbReference>
<evidence type="ECO:0000313" key="1">
    <source>
        <dbReference type="EMBL" id="PON95973.1"/>
    </source>
</evidence>
<dbReference type="Proteomes" id="UP000237000">
    <property type="component" value="Unassembled WGS sequence"/>
</dbReference>
<dbReference type="AlphaFoldDB" id="A0A2P5FDW3"/>
<sequence>MIILKKAALSAHTHTSLLIQRLLSSNLNLNSLRLLRLRRRQLLDGDGQNSILADSRDGIRVGILRQHKLPHELADPPLHSHVLGSFLLLLPLPLAAYQKHIVFLHLHLDVPGLEPRHVDDEHVRVRVLHHVGRGRRHGLGVPDVSPGGRIEGPVVGCVVGGVDHVVES</sequence>
<proteinExistence type="predicted"/>
<accession>A0A2P5FDW3</accession>
<name>A0A2P5FDW3_TREOI</name>
<protein>
    <submittedName>
        <fullName evidence="1">Uncharacterized protein</fullName>
    </submittedName>
</protein>
<organism evidence="1 2">
    <name type="scientific">Trema orientale</name>
    <name type="common">Charcoal tree</name>
    <name type="synonym">Celtis orientalis</name>
    <dbReference type="NCBI Taxonomy" id="63057"/>
    <lineage>
        <taxon>Eukaryota</taxon>
        <taxon>Viridiplantae</taxon>
        <taxon>Streptophyta</taxon>
        <taxon>Embryophyta</taxon>
        <taxon>Tracheophyta</taxon>
        <taxon>Spermatophyta</taxon>
        <taxon>Magnoliopsida</taxon>
        <taxon>eudicotyledons</taxon>
        <taxon>Gunneridae</taxon>
        <taxon>Pentapetalae</taxon>
        <taxon>rosids</taxon>
        <taxon>fabids</taxon>
        <taxon>Rosales</taxon>
        <taxon>Cannabaceae</taxon>
        <taxon>Trema</taxon>
    </lineage>
</organism>
<dbReference type="InParanoid" id="A0A2P5FDW3"/>
<reference evidence="2" key="1">
    <citation type="submission" date="2016-06" db="EMBL/GenBank/DDBJ databases">
        <title>Parallel loss of symbiosis genes in relatives of nitrogen-fixing non-legume Parasponia.</title>
        <authorList>
            <person name="Van Velzen R."/>
            <person name="Holmer R."/>
            <person name="Bu F."/>
            <person name="Rutten L."/>
            <person name="Van Zeijl A."/>
            <person name="Liu W."/>
            <person name="Santuari L."/>
            <person name="Cao Q."/>
            <person name="Sharma T."/>
            <person name="Shen D."/>
            <person name="Roswanjaya Y."/>
            <person name="Wardhani T."/>
            <person name="Kalhor M.S."/>
            <person name="Jansen J."/>
            <person name="Van den Hoogen J."/>
            <person name="Gungor B."/>
            <person name="Hartog M."/>
            <person name="Hontelez J."/>
            <person name="Verver J."/>
            <person name="Yang W.-C."/>
            <person name="Schijlen E."/>
            <person name="Repin R."/>
            <person name="Schilthuizen M."/>
            <person name="Schranz E."/>
            <person name="Heidstra R."/>
            <person name="Miyata K."/>
            <person name="Fedorova E."/>
            <person name="Kohlen W."/>
            <person name="Bisseling T."/>
            <person name="Smit S."/>
            <person name="Geurts R."/>
        </authorList>
    </citation>
    <scope>NUCLEOTIDE SEQUENCE [LARGE SCALE GENOMIC DNA]</scope>
    <source>
        <strain evidence="2">cv. RG33-2</strain>
    </source>
</reference>
<dbReference type="OrthoDB" id="1808228at2759"/>
<evidence type="ECO:0000313" key="2">
    <source>
        <dbReference type="Proteomes" id="UP000237000"/>
    </source>
</evidence>
<gene>
    <name evidence="1" type="ORF">TorRG33x02_082210</name>
</gene>
<keyword evidence="2" id="KW-1185">Reference proteome</keyword>